<gene>
    <name evidence="2" type="ORF">METSCH_E01150</name>
</gene>
<evidence type="ECO:0000256" key="1">
    <source>
        <dbReference type="SAM" id="MobiDB-lite"/>
    </source>
</evidence>
<proteinExistence type="predicted"/>
<organism evidence="2 3">
    <name type="scientific">Metschnikowia aff. pulcherrima</name>
    <dbReference type="NCBI Taxonomy" id="2163413"/>
    <lineage>
        <taxon>Eukaryota</taxon>
        <taxon>Fungi</taxon>
        <taxon>Dikarya</taxon>
        <taxon>Ascomycota</taxon>
        <taxon>Saccharomycotina</taxon>
        <taxon>Pichiomycetes</taxon>
        <taxon>Metschnikowiaceae</taxon>
        <taxon>Metschnikowia</taxon>
    </lineage>
</organism>
<reference evidence="3" key="1">
    <citation type="submission" date="2019-03" db="EMBL/GenBank/DDBJ databases">
        <title>Snf2 controls pulcherriminic acid biosynthesis and connects pigmentation and antifungal activity of the yeast Metschnikowia pulcherrima.</title>
        <authorList>
            <person name="Gore-Lloyd D."/>
            <person name="Sumann I."/>
            <person name="Brachmann A.O."/>
            <person name="Schneeberger K."/>
            <person name="Ortiz-Merino R.A."/>
            <person name="Moreno-Beltran M."/>
            <person name="Schlaefli M."/>
            <person name="Kirner P."/>
            <person name="Santos Kron A."/>
            <person name="Wolfe K.H."/>
            <person name="Piel J."/>
            <person name="Ahrens C.H."/>
            <person name="Henk D."/>
            <person name="Freimoser F.M."/>
        </authorList>
    </citation>
    <scope>NUCLEOTIDE SEQUENCE [LARGE SCALE GENOMIC DNA]</scope>
    <source>
        <strain evidence="3">APC 1.2</strain>
    </source>
</reference>
<accession>A0A4P6XV10</accession>
<dbReference type="EMBL" id="CP034460">
    <property type="protein sequence ID" value="QBM89881.1"/>
    <property type="molecule type" value="Genomic_DNA"/>
</dbReference>
<name>A0A4P6XV10_9ASCO</name>
<protein>
    <submittedName>
        <fullName evidence="2">Uncharacterized protein</fullName>
    </submittedName>
</protein>
<evidence type="ECO:0000313" key="3">
    <source>
        <dbReference type="Proteomes" id="UP000292447"/>
    </source>
</evidence>
<sequence length="60" mass="6716">MGVAEKVWGDYPVYYKQPFRVCTNSVLKRGLKSHIPRPHLGNPTISIPGSETPNVSKNSY</sequence>
<keyword evidence="3" id="KW-1185">Reference proteome</keyword>
<dbReference type="AlphaFoldDB" id="A0A4P6XV10"/>
<feature type="region of interest" description="Disordered" evidence="1">
    <location>
        <begin position="35"/>
        <end position="60"/>
    </location>
</feature>
<feature type="compositionally biased region" description="Polar residues" evidence="1">
    <location>
        <begin position="43"/>
        <end position="60"/>
    </location>
</feature>
<evidence type="ECO:0000313" key="2">
    <source>
        <dbReference type="EMBL" id="QBM89881.1"/>
    </source>
</evidence>
<dbReference type="Proteomes" id="UP000292447">
    <property type="component" value="Chromosome V"/>
</dbReference>